<protein>
    <submittedName>
        <fullName evidence="5">Stromal antigen 3</fullName>
    </submittedName>
</protein>
<feature type="coiled-coil region" evidence="2">
    <location>
        <begin position="227"/>
        <end position="254"/>
    </location>
</feature>
<dbReference type="AlphaFoldDB" id="A0A673I7S6"/>
<evidence type="ECO:0000313" key="5">
    <source>
        <dbReference type="Ensembl" id="ENSSRHP00000033733.1"/>
    </source>
</evidence>
<dbReference type="PANTHER" id="PTHR11199:SF10">
    <property type="entry name" value="COHESIN SUBUNIT SA"/>
    <property type="match status" value="1"/>
</dbReference>
<name>A0A673I7S6_9TELE</name>
<comment type="similarity">
    <text evidence="1">Belongs to the SCC3 family.</text>
</comment>
<dbReference type="PANTHER" id="PTHR11199">
    <property type="entry name" value="STROMAL ANTIGEN"/>
    <property type="match status" value="1"/>
</dbReference>
<feature type="compositionally biased region" description="Polar residues" evidence="3">
    <location>
        <begin position="45"/>
        <end position="56"/>
    </location>
</feature>
<evidence type="ECO:0000313" key="6">
    <source>
        <dbReference type="Proteomes" id="UP000472270"/>
    </source>
</evidence>
<dbReference type="GO" id="GO:0008278">
    <property type="term" value="C:cohesin complex"/>
    <property type="evidence" value="ECO:0007669"/>
    <property type="project" value="TreeGrafter"/>
</dbReference>
<dbReference type="GO" id="GO:0007062">
    <property type="term" value="P:sister chromatid cohesion"/>
    <property type="evidence" value="ECO:0007669"/>
    <property type="project" value="TreeGrafter"/>
</dbReference>
<dbReference type="InterPro" id="IPR039662">
    <property type="entry name" value="Cohesin_Scc3/SA"/>
</dbReference>
<dbReference type="Proteomes" id="UP000472270">
    <property type="component" value="Unassembled WGS sequence"/>
</dbReference>
<dbReference type="GO" id="GO:0003682">
    <property type="term" value="F:chromatin binding"/>
    <property type="evidence" value="ECO:0007669"/>
    <property type="project" value="TreeGrafter"/>
</dbReference>
<evidence type="ECO:0000256" key="2">
    <source>
        <dbReference type="SAM" id="Coils"/>
    </source>
</evidence>
<dbReference type="InterPro" id="IPR020839">
    <property type="entry name" value="SCD"/>
</dbReference>
<dbReference type="Ensembl" id="ENSSRHT00000034706.1">
    <property type="protein sequence ID" value="ENSSRHP00000033733.1"/>
    <property type="gene ID" value="ENSSRHG00000017338.1"/>
</dbReference>
<evidence type="ECO:0000259" key="4">
    <source>
        <dbReference type="PROSITE" id="PS51425"/>
    </source>
</evidence>
<dbReference type="GO" id="GO:0005634">
    <property type="term" value="C:nucleus"/>
    <property type="evidence" value="ECO:0007669"/>
    <property type="project" value="TreeGrafter"/>
</dbReference>
<keyword evidence="2" id="KW-0175">Coiled coil</keyword>
<reference evidence="5" key="2">
    <citation type="submission" date="2025-09" db="UniProtKB">
        <authorList>
            <consortium name="Ensembl"/>
        </authorList>
    </citation>
    <scope>IDENTIFICATION</scope>
</reference>
<proteinExistence type="inferred from homology"/>
<evidence type="ECO:0000256" key="1">
    <source>
        <dbReference type="ARBA" id="ARBA00005486"/>
    </source>
</evidence>
<feature type="domain" description="SCD" evidence="4">
    <location>
        <begin position="263"/>
        <end position="318"/>
    </location>
</feature>
<feature type="region of interest" description="Disordered" evidence="3">
    <location>
        <begin position="23"/>
        <end position="67"/>
    </location>
</feature>
<keyword evidence="6" id="KW-1185">Reference proteome</keyword>
<dbReference type="GO" id="GO:0000785">
    <property type="term" value="C:chromatin"/>
    <property type="evidence" value="ECO:0007669"/>
    <property type="project" value="TreeGrafter"/>
</dbReference>
<accession>A0A673I7S6</accession>
<evidence type="ECO:0000256" key="3">
    <source>
        <dbReference type="SAM" id="MobiDB-lite"/>
    </source>
</evidence>
<organism evidence="5 6">
    <name type="scientific">Sinocyclocheilus rhinocerous</name>
    <dbReference type="NCBI Taxonomy" id="307959"/>
    <lineage>
        <taxon>Eukaryota</taxon>
        <taxon>Metazoa</taxon>
        <taxon>Chordata</taxon>
        <taxon>Craniata</taxon>
        <taxon>Vertebrata</taxon>
        <taxon>Euteleostomi</taxon>
        <taxon>Actinopterygii</taxon>
        <taxon>Neopterygii</taxon>
        <taxon>Teleostei</taxon>
        <taxon>Ostariophysi</taxon>
        <taxon>Cypriniformes</taxon>
        <taxon>Cyprinidae</taxon>
        <taxon>Cyprininae</taxon>
        <taxon>Sinocyclocheilus</taxon>
    </lineage>
</organism>
<sequence>DTEPSEDEDISLTGSDFEFQLTTSKRKLNSTQGAASPKRVRHPSVSGSSQSQTPEESQGLGPRSAQTDGRATACHLYEAVRSGRSALLTVIDDWLEEYRRDREAGILELINFVVQCSGCKGVVTREMFSRLQNADIISQLTTEFNEFKSSPESVAPLLHGCPIYFLFLFNLFYCLTTHTPLSLVCVCVCVCVAMRLMSSIVSVAAEVNAQALMTRRRCELEKNKSVEHRAIDRIEELEDSYRELLEHQEDLRSLMNGIFKGVFIHRYRDRVPEIRAVCMEEMGVWLRENPASFLNDEHLKYVGWMLHDKVAASRVSHI</sequence>
<dbReference type="Pfam" id="PF21581">
    <property type="entry name" value="SCD"/>
    <property type="match status" value="1"/>
</dbReference>
<reference evidence="5" key="1">
    <citation type="submission" date="2025-08" db="UniProtKB">
        <authorList>
            <consortium name="Ensembl"/>
        </authorList>
    </citation>
    <scope>IDENTIFICATION</scope>
</reference>
<dbReference type="PROSITE" id="PS51425">
    <property type="entry name" value="SCD"/>
    <property type="match status" value="1"/>
</dbReference>